<dbReference type="PANTHER" id="PTHR22692:SF33">
    <property type="entry name" value="MYOSIN"/>
    <property type="match status" value="1"/>
</dbReference>
<evidence type="ECO:0000259" key="13">
    <source>
        <dbReference type="PROSITE" id="PS50002"/>
    </source>
</evidence>
<evidence type="ECO:0000259" key="15">
    <source>
        <dbReference type="PROSITE" id="PS51016"/>
    </source>
</evidence>
<dbReference type="InterPro" id="IPR051567">
    <property type="entry name" value="Unconventional_Myosin_ATPase"/>
</dbReference>
<keyword evidence="3 11" id="KW-0728">SH3 domain</keyword>
<evidence type="ECO:0000259" key="14">
    <source>
        <dbReference type="PROSITE" id="PS50057"/>
    </source>
</evidence>
<dbReference type="Gene3D" id="1.20.5.190">
    <property type="match status" value="1"/>
</dbReference>
<dbReference type="Pfam" id="PF00063">
    <property type="entry name" value="Myosin_head"/>
    <property type="match status" value="2"/>
</dbReference>
<dbReference type="CDD" id="cd14473">
    <property type="entry name" value="FERM_B-lobe"/>
    <property type="match status" value="2"/>
</dbReference>
<dbReference type="Gene3D" id="6.20.240.20">
    <property type="match status" value="1"/>
</dbReference>
<keyword evidence="5" id="KW-0677">Repeat</keyword>
<dbReference type="CDD" id="cd17092">
    <property type="entry name" value="FERM1_F1_Myosin-VII"/>
    <property type="match status" value="1"/>
</dbReference>
<dbReference type="InterPro" id="IPR000048">
    <property type="entry name" value="IQ_motif_EF-hand-BS"/>
</dbReference>
<dbReference type="OrthoDB" id="6108017at2759"/>
<dbReference type="Gene3D" id="2.30.30.40">
    <property type="entry name" value="SH3 Domains"/>
    <property type="match status" value="1"/>
</dbReference>
<dbReference type="SUPFAM" id="SSF47031">
    <property type="entry name" value="Second domain of FERM"/>
    <property type="match status" value="2"/>
</dbReference>
<dbReference type="SMART" id="SM00242">
    <property type="entry name" value="MYSc"/>
    <property type="match status" value="1"/>
</dbReference>
<evidence type="ECO:0000256" key="12">
    <source>
        <dbReference type="PROSITE-ProRule" id="PRU00782"/>
    </source>
</evidence>
<dbReference type="InterPro" id="IPR001609">
    <property type="entry name" value="Myosin_head_motor_dom-like"/>
</dbReference>
<dbReference type="CDD" id="cd17093">
    <property type="entry name" value="FERM2_F1_Myosin-VII"/>
    <property type="match status" value="1"/>
</dbReference>
<evidence type="ECO:0000256" key="9">
    <source>
        <dbReference type="ARBA" id="ARBA00023175"/>
    </source>
</evidence>
<dbReference type="Gene3D" id="3.40.850.10">
    <property type="entry name" value="Kinesin motor domain"/>
    <property type="match status" value="1"/>
</dbReference>
<evidence type="ECO:0000256" key="5">
    <source>
        <dbReference type="ARBA" id="ARBA00022737"/>
    </source>
</evidence>
<comment type="caution">
    <text evidence="17">The sequence shown here is derived from an EMBL/GenBank/DDBJ whole genome shotgun (WGS) entry which is preliminary data.</text>
</comment>
<feature type="domain" description="MyTH4" evidence="15">
    <location>
        <begin position="1004"/>
        <end position="1229"/>
    </location>
</feature>
<accession>A0A8S4RBL1</accession>
<feature type="domain" description="SH3" evidence="13">
    <location>
        <begin position="1543"/>
        <end position="1610"/>
    </location>
</feature>
<dbReference type="GO" id="GO:0009888">
    <property type="term" value="P:tissue development"/>
    <property type="evidence" value="ECO:0007669"/>
    <property type="project" value="UniProtKB-ARBA"/>
</dbReference>
<dbReference type="InterPro" id="IPR019748">
    <property type="entry name" value="FERM_central"/>
</dbReference>
<proteinExistence type="inferred from homology"/>
<dbReference type="InterPro" id="IPR027417">
    <property type="entry name" value="P-loop_NTPase"/>
</dbReference>
<dbReference type="GO" id="GO:0005524">
    <property type="term" value="F:ATP binding"/>
    <property type="evidence" value="ECO:0007669"/>
    <property type="project" value="UniProtKB-UniRule"/>
</dbReference>
<dbReference type="Gene3D" id="1.10.10.820">
    <property type="match status" value="1"/>
</dbReference>
<dbReference type="InterPro" id="IPR036106">
    <property type="entry name" value="MYSc_Myo7"/>
</dbReference>
<comment type="caution">
    <text evidence="12">Lacks conserved residue(s) required for the propagation of feature annotation.</text>
</comment>
<protein>
    <submittedName>
        <fullName evidence="17">Jg9908 protein</fullName>
    </submittedName>
</protein>
<evidence type="ECO:0000256" key="11">
    <source>
        <dbReference type="PROSITE-ProRule" id="PRU00192"/>
    </source>
</evidence>
<evidence type="ECO:0000256" key="10">
    <source>
        <dbReference type="ARBA" id="ARBA00023203"/>
    </source>
</evidence>
<dbReference type="InterPro" id="IPR057130">
    <property type="entry name" value="Myosin_VII_N"/>
</dbReference>
<evidence type="ECO:0000259" key="16">
    <source>
        <dbReference type="PROSITE" id="PS51456"/>
    </source>
</evidence>
<dbReference type="Pfam" id="PF00784">
    <property type="entry name" value="MyTH4"/>
    <property type="match status" value="2"/>
</dbReference>
<dbReference type="Gene3D" id="1.20.120.720">
    <property type="entry name" value="Myosin VI head, motor domain, U50 subdomain"/>
    <property type="match status" value="1"/>
</dbReference>
<dbReference type="InterPro" id="IPR011993">
    <property type="entry name" value="PH-like_dom_sf"/>
</dbReference>
<evidence type="ECO:0000256" key="7">
    <source>
        <dbReference type="ARBA" id="ARBA00022840"/>
    </source>
</evidence>
<name>A0A8S4RBL1_9NEOP</name>
<dbReference type="PROSITE" id="PS50002">
    <property type="entry name" value="SH3"/>
    <property type="match status" value="1"/>
</dbReference>
<dbReference type="Gene3D" id="1.20.58.530">
    <property type="match status" value="1"/>
</dbReference>
<keyword evidence="10 12" id="KW-0009">Actin-binding</keyword>
<dbReference type="Pfam" id="PF21998">
    <property type="entry name" value="FERM_C1_MyoVII"/>
    <property type="match status" value="1"/>
</dbReference>
<dbReference type="Pfam" id="PF24123">
    <property type="entry name" value="Myosin_VII_N"/>
    <property type="match status" value="1"/>
</dbReference>
<keyword evidence="7 12" id="KW-0067">ATP-binding</keyword>
<dbReference type="SUPFAM" id="SSF52540">
    <property type="entry name" value="P-loop containing nucleoside triphosphate hydrolases"/>
    <property type="match status" value="1"/>
</dbReference>
<dbReference type="PROSITE" id="PS50057">
    <property type="entry name" value="FERM_3"/>
    <property type="match status" value="2"/>
</dbReference>
<evidence type="ECO:0000256" key="1">
    <source>
        <dbReference type="ARBA" id="ARBA00004496"/>
    </source>
</evidence>
<dbReference type="InterPro" id="IPR029071">
    <property type="entry name" value="Ubiquitin-like_domsf"/>
</dbReference>
<dbReference type="PROSITE" id="PS50096">
    <property type="entry name" value="IQ"/>
    <property type="match status" value="2"/>
</dbReference>
<comment type="subcellular location">
    <subcellularLocation>
        <location evidence="1">Cytoplasm</location>
    </subcellularLocation>
</comment>
<comment type="similarity">
    <text evidence="2 12">Belongs to the TRAFAC class myosin-kinesin ATPase superfamily. Myosin family.</text>
</comment>
<dbReference type="SMART" id="SM00139">
    <property type="entry name" value="MyTH4"/>
    <property type="match status" value="2"/>
</dbReference>
<evidence type="ECO:0000256" key="2">
    <source>
        <dbReference type="ARBA" id="ARBA00008314"/>
    </source>
</evidence>
<dbReference type="PRINTS" id="PR00193">
    <property type="entry name" value="MYOSINHEAVY"/>
</dbReference>
<dbReference type="GO" id="GO:0005737">
    <property type="term" value="C:cytoplasm"/>
    <property type="evidence" value="ECO:0007669"/>
    <property type="project" value="UniProtKB-SubCell"/>
</dbReference>
<evidence type="ECO:0000256" key="8">
    <source>
        <dbReference type="ARBA" id="ARBA00023123"/>
    </source>
</evidence>
<dbReference type="Gene3D" id="1.25.40.530">
    <property type="entry name" value="MyTH4 domain"/>
    <property type="match status" value="3"/>
</dbReference>
<evidence type="ECO:0000256" key="6">
    <source>
        <dbReference type="ARBA" id="ARBA00022741"/>
    </source>
</evidence>
<dbReference type="SMART" id="SM00015">
    <property type="entry name" value="IQ"/>
    <property type="match status" value="3"/>
</dbReference>
<sequence length="2150" mass="246275">MADRIQISDYVWINLDKKSEFDVPIAVKVLNSSGGKLQVRDDNGDVFITAVTNVIKPLHSTSLTSVEDMITLGELQEHTILRNLHIRYNQQLIYTYTGTMLIAINPYEILPIYTMDQIHFYQDSNIRDIPPHIFAIGNESYRELLETSSNQCVVISGESGAGKTESTKLLLQYLAAASGKHSWIEQQIQETNPILEAFGNAKTVKNDNSSRFGKYINIYFSSKGVIEGGNIDQYLLEKSRIVGQNKGERNYHIFYSLVTGLSADEKKKLELGQPADYGYLNSGNMLTCDGRNDAIEFSDIRSAFKVLSFSDSDVWELFGLLAAILHLGNLKFKSFNISNIESSEVADAINANRIASLLGVNKARFCEALTRKTLIAHGDKIVSTLSVAQAIEGRDALVKAIYGHIFEYVVDMINKTLHKDQQLSSGSVGILDIFGFEKFESNSFEQLCINYANENLQQFFVKHIFKLEQEQYEKEGITWTNINYTDNQENLDLLGQKPMNLLSLIDEESRFPKGTDLTLLSKLNSNHSNKICYITPKSTHEHKFGVKHFAGDVFYEVKGFLDKNRDMLTADVKELIWDSNNSFLKSLFPIDNVTPQSGSRKVISLSHQFKTSLEALMKTLYGCHPFFVRCIKPNEIKKPRKITDHVGLFGNEARVASASLVSSRRSRLIITGGVKSTALLFSRTKILDRALCIRQLRYAGLMETAKIRQAGYPIRYSYSEFVHRYRLVTAGIPPAEKADCKNAAKKICSDVLTDQDYRLGHTKVFLKDHHDALLEELRHKVLINAVIKVQANGRRFIYRKRYLRLKHAAIIVQKHFRARGFRHKFLIMRRGYLRLQAVIKSKELRKTLINLKKFFKCFQAQCRGYLVRKFVQEKGSVIKAKLLLLHKEKANYSGDPKSAENEFEKKYSELMSSIWIAKDIVADNSQNNNIIDDRYVDDVFGFLKDTATPAGTVRGTGFGMTATTKPELSTIIQLPQEPEDEQFDEFNFKKFAATYFLGNISCQYSRKPLKHSLLDLPSPMDKIASQAIWITILRFMGDIAEPKYADDKTDNVPVMTKLYDTVGRAFQKSKEFEDLIPKDYQGNSKMIQRTLKRQTKLNDEFMKNLINDELTNEMYSTWLNSRRSTNLEKLHFIIGHGIIRKELRDEIFAQLCKQLTNNPSKASYARGWILFSLCVGCFPPSERFIKYLRSFIREGPPGYAPYCEARLVRTFKIGPRTQPPSWLELQATKTRKPILLTVTLMDESMKTIQSDSATTAEEVCQQIADNIGLTDSFGFSLYITLYDKVLSLGSEGEHIMDAVSQCEQFAKEQGTSEKHAPWRLFYRKEVFSPWHNPVEDPVATNLIYHQVVKGVKFGEYRCNSEKDLAIIAAQQHYIEYGPSIDPNILRKVIVNYIPNQFIQSNDVALTKWEHLVTKAFETSTSIQTSVDPLRCKEDIVIFAKLKWPMMFSRFFEAIKLKGETINKDLVIIAVNWTGIYIVDQSEHILLEISYPEVTYVAYDDEKDYDNVGRVTLRTIQQEEFVFQSVDASEMSSIIIYLMDGLKRRSIYVISQSESQGFSEAASFLQYKKGDLITLLQDTTGETLMNATWGYGECNKEEGLFPTEQVYILPTLSMPPATILEVFKKGNINNTEKIKSKYNTIQRKRMHTLEKYAKDHFRENNDINSTITKQSTLTTAKRTVSGDLWAHTREPMRQPLLKKIVNDEKLSKAAIASFFAILRYMGDMPSPKARSVTEFTDEVFRSALSEPSLRDEIYCQIIKQLTNNRIQLSEERGWELMWLATGVFACGPVLVKEVVEFLKTRPHPIAKDCLKRLFKIQRGGSRMYAPYMVEVEAIQHRSMQIYHKVYFPDDTDEAFEVDSSTKARELCEQITGRLNLKNSDGFSLFVKIVDKVFSVPESYYFFDFIHELVEWMKQTRPVRSAGSQLQMSYQIFFMKKLWINTFPGKDKNADQIFYFPQELPKYLRGYHKTSKHDLCELAALVYRARYGNDQSLLPQITQMLEEFIPSDMIRIQSNSNWKSAIASAYLKHGPMTEEEAKDQFLKRIYQLPTFGTAFFEVKQTSDPSYPEMVVIGINKNGVSVIHPQSRDLLVTYPFSEISNWSSGNTFFHMTMGSFLRGTKILCETSLGYKMDDLISSYIAVLRQAMKQKRSK</sequence>
<dbReference type="SUPFAM" id="SSF50729">
    <property type="entry name" value="PH domain-like"/>
    <property type="match status" value="1"/>
</dbReference>
<dbReference type="Pfam" id="PF00612">
    <property type="entry name" value="IQ"/>
    <property type="match status" value="1"/>
</dbReference>
<feature type="domain" description="FERM" evidence="14">
    <location>
        <begin position="1840"/>
        <end position="2144"/>
    </location>
</feature>
<keyword evidence="8 12" id="KW-0518">Myosin</keyword>
<dbReference type="Gene3D" id="2.30.29.30">
    <property type="entry name" value="Pleckstrin-homology domain (PH domain)/Phosphotyrosine-binding domain (PTB)"/>
    <property type="match status" value="2"/>
</dbReference>
<dbReference type="InterPro" id="IPR041793">
    <property type="entry name" value="MyoVII_FERM_C1"/>
</dbReference>
<dbReference type="GO" id="GO:0016459">
    <property type="term" value="C:myosin complex"/>
    <property type="evidence" value="ECO:0007669"/>
    <property type="project" value="UniProtKB-KW"/>
</dbReference>
<feature type="domain" description="Myosin motor" evidence="16">
    <location>
        <begin position="64"/>
        <end position="779"/>
    </location>
</feature>
<dbReference type="GO" id="GO:0071944">
    <property type="term" value="C:cell periphery"/>
    <property type="evidence" value="ECO:0007669"/>
    <property type="project" value="UniProtKB-ARBA"/>
</dbReference>
<dbReference type="CDD" id="cd13199">
    <property type="entry name" value="FERM_C2_MyoVII"/>
    <property type="match status" value="1"/>
</dbReference>
<dbReference type="InterPro" id="IPR001452">
    <property type="entry name" value="SH3_domain"/>
</dbReference>
<dbReference type="Proteomes" id="UP000838756">
    <property type="component" value="Unassembled WGS sequence"/>
</dbReference>
<dbReference type="InterPro" id="IPR041794">
    <property type="entry name" value="MyoVII_FERM_C2"/>
</dbReference>
<dbReference type="InterPro" id="IPR002404">
    <property type="entry name" value="IRS_PTB"/>
</dbReference>
<keyword evidence="4" id="KW-0963">Cytoplasm</keyword>
<dbReference type="InterPro" id="IPR036961">
    <property type="entry name" value="Kinesin_motor_dom_sf"/>
</dbReference>
<organism evidence="17 18">
    <name type="scientific">Pararge aegeria aegeria</name>
    <dbReference type="NCBI Taxonomy" id="348720"/>
    <lineage>
        <taxon>Eukaryota</taxon>
        <taxon>Metazoa</taxon>
        <taxon>Ecdysozoa</taxon>
        <taxon>Arthropoda</taxon>
        <taxon>Hexapoda</taxon>
        <taxon>Insecta</taxon>
        <taxon>Pterygota</taxon>
        <taxon>Neoptera</taxon>
        <taxon>Endopterygota</taxon>
        <taxon>Lepidoptera</taxon>
        <taxon>Glossata</taxon>
        <taxon>Ditrysia</taxon>
        <taxon>Papilionoidea</taxon>
        <taxon>Nymphalidae</taxon>
        <taxon>Satyrinae</taxon>
        <taxon>Satyrini</taxon>
        <taxon>Parargina</taxon>
        <taxon>Pararge</taxon>
    </lineage>
</organism>
<dbReference type="FunFam" id="1.10.10.820:FF:000001">
    <property type="entry name" value="Myosin heavy chain"/>
    <property type="match status" value="1"/>
</dbReference>
<dbReference type="SUPFAM" id="SSF54236">
    <property type="entry name" value="Ubiquitin-like"/>
    <property type="match status" value="2"/>
</dbReference>
<dbReference type="EMBL" id="CAKXAJ010025020">
    <property type="protein sequence ID" value="CAH2234005.1"/>
    <property type="molecule type" value="Genomic_DNA"/>
</dbReference>
<evidence type="ECO:0000256" key="3">
    <source>
        <dbReference type="ARBA" id="ARBA00022443"/>
    </source>
</evidence>
<dbReference type="GO" id="GO:0003774">
    <property type="term" value="F:cytoskeletal motor activity"/>
    <property type="evidence" value="ECO:0007669"/>
    <property type="project" value="UniProtKB-UniRule"/>
</dbReference>
<dbReference type="InterPro" id="IPR000299">
    <property type="entry name" value="FERM_domain"/>
</dbReference>
<dbReference type="InterPro" id="IPR035963">
    <property type="entry name" value="FERM_2"/>
</dbReference>
<dbReference type="Pfam" id="PF02174">
    <property type="entry name" value="IRS"/>
    <property type="match status" value="1"/>
</dbReference>
<feature type="binding site" evidence="12">
    <location>
        <begin position="157"/>
        <end position="164"/>
    </location>
    <ligand>
        <name>ATP</name>
        <dbReference type="ChEBI" id="CHEBI:30616"/>
    </ligand>
</feature>
<dbReference type="InterPro" id="IPR038185">
    <property type="entry name" value="MyTH4_dom_sf"/>
</dbReference>
<dbReference type="GO" id="GO:0003779">
    <property type="term" value="F:actin binding"/>
    <property type="evidence" value="ECO:0007669"/>
    <property type="project" value="UniProtKB-KW"/>
</dbReference>
<keyword evidence="9 12" id="KW-0505">Motor protein</keyword>
<dbReference type="GO" id="GO:0009887">
    <property type="term" value="P:animal organ morphogenesis"/>
    <property type="evidence" value="ECO:0007669"/>
    <property type="project" value="UniProtKB-ARBA"/>
</dbReference>
<dbReference type="InterPro" id="IPR000857">
    <property type="entry name" value="MyTH4_dom"/>
</dbReference>
<keyword evidence="6 12" id="KW-0547">Nucleotide-binding</keyword>
<evidence type="ECO:0000256" key="4">
    <source>
        <dbReference type="ARBA" id="ARBA00022490"/>
    </source>
</evidence>
<dbReference type="CDD" id="cd01381">
    <property type="entry name" value="MYSc_Myo7"/>
    <property type="match status" value="1"/>
</dbReference>
<dbReference type="CDD" id="cd13198">
    <property type="entry name" value="FERM_C1_MyoVII"/>
    <property type="match status" value="1"/>
</dbReference>
<dbReference type="SMART" id="SM00295">
    <property type="entry name" value="B41"/>
    <property type="match status" value="2"/>
</dbReference>
<dbReference type="Pfam" id="PF21989">
    <property type="entry name" value="RA_2"/>
    <property type="match status" value="2"/>
</dbReference>
<dbReference type="PROSITE" id="PS51456">
    <property type="entry name" value="MYOSIN_MOTOR"/>
    <property type="match status" value="1"/>
</dbReference>
<dbReference type="InterPro" id="IPR014352">
    <property type="entry name" value="FERM/acyl-CoA-bd_prot_sf"/>
</dbReference>
<dbReference type="Gene3D" id="3.10.20.90">
    <property type="entry name" value="Phosphatidylinositol 3-kinase Catalytic Subunit, Chain A, domain 1"/>
    <property type="match status" value="2"/>
</dbReference>
<reference evidence="17" key="1">
    <citation type="submission" date="2022-03" db="EMBL/GenBank/DDBJ databases">
        <authorList>
            <person name="Lindestad O."/>
        </authorList>
    </citation>
    <scope>NUCLEOTIDE SEQUENCE</scope>
</reference>
<dbReference type="PROSITE" id="PS51016">
    <property type="entry name" value="MYTH4"/>
    <property type="match status" value="2"/>
</dbReference>
<evidence type="ECO:0000313" key="18">
    <source>
        <dbReference type="Proteomes" id="UP000838756"/>
    </source>
</evidence>
<feature type="domain" description="MyTH4" evidence="15">
    <location>
        <begin position="1686"/>
        <end position="1834"/>
    </location>
</feature>
<feature type="domain" description="FERM" evidence="14">
    <location>
        <begin position="1234"/>
        <end position="1549"/>
    </location>
</feature>
<dbReference type="Gene3D" id="1.20.80.10">
    <property type="match status" value="2"/>
</dbReference>
<dbReference type="PANTHER" id="PTHR22692">
    <property type="entry name" value="MYOSIN VII, XV"/>
    <property type="match status" value="1"/>
</dbReference>
<keyword evidence="18" id="KW-1185">Reference proteome</keyword>
<evidence type="ECO:0000313" key="17">
    <source>
        <dbReference type="EMBL" id="CAH2234005.1"/>
    </source>
</evidence>
<dbReference type="InterPro" id="IPR019749">
    <property type="entry name" value="Band_41_domain"/>
</dbReference>
<gene>
    <name evidence="17" type="primary">jg9908</name>
    <name evidence="17" type="ORF">PAEG_LOCUS11905</name>
</gene>
<dbReference type="GO" id="GO:0030182">
    <property type="term" value="P:neuron differentiation"/>
    <property type="evidence" value="ECO:0007669"/>
    <property type="project" value="UniProtKB-ARBA"/>
</dbReference>